<feature type="region of interest" description="Disordered" evidence="2">
    <location>
        <begin position="1"/>
        <end position="23"/>
    </location>
</feature>
<evidence type="ECO:0000313" key="4">
    <source>
        <dbReference type="Proteomes" id="UP001152795"/>
    </source>
</evidence>
<reference evidence="3" key="1">
    <citation type="submission" date="2020-04" db="EMBL/GenBank/DDBJ databases">
        <authorList>
            <person name="Alioto T."/>
            <person name="Alioto T."/>
            <person name="Gomez Garrido J."/>
        </authorList>
    </citation>
    <scope>NUCLEOTIDE SEQUENCE</scope>
    <source>
        <strain evidence="3">A484AB</strain>
    </source>
</reference>
<keyword evidence="4" id="KW-1185">Reference proteome</keyword>
<evidence type="ECO:0000256" key="1">
    <source>
        <dbReference type="SAM" id="Coils"/>
    </source>
</evidence>
<accession>A0A7D9ES19</accession>
<evidence type="ECO:0000256" key="2">
    <source>
        <dbReference type="SAM" id="MobiDB-lite"/>
    </source>
</evidence>
<feature type="non-terminal residue" evidence="3">
    <location>
        <position position="561"/>
    </location>
</feature>
<comment type="caution">
    <text evidence="3">The sequence shown here is derived from an EMBL/GenBank/DDBJ whole genome shotgun (WGS) entry which is preliminary data.</text>
</comment>
<proteinExistence type="predicted"/>
<dbReference type="AlphaFoldDB" id="A0A7D9ES19"/>
<dbReference type="EMBL" id="CACRXK020008485">
    <property type="protein sequence ID" value="CAB4014877.1"/>
    <property type="molecule type" value="Genomic_DNA"/>
</dbReference>
<organism evidence="3 4">
    <name type="scientific">Paramuricea clavata</name>
    <name type="common">Red gorgonian</name>
    <name type="synonym">Violescent sea-whip</name>
    <dbReference type="NCBI Taxonomy" id="317549"/>
    <lineage>
        <taxon>Eukaryota</taxon>
        <taxon>Metazoa</taxon>
        <taxon>Cnidaria</taxon>
        <taxon>Anthozoa</taxon>
        <taxon>Octocorallia</taxon>
        <taxon>Malacalcyonacea</taxon>
        <taxon>Plexauridae</taxon>
        <taxon>Paramuricea</taxon>
    </lineage>
</organism>
<keyword evidence="1" id="KW-0175">Coiled coil</keyword>
<evidence type="ECO:0000313" key="3">
    <source>
        <dbReference type="EMBL" id="CAB4014877.1"/>
    </source>
</evidence>
<name>A0A7D9ES19_PARCT</name>
<feature type="compositionally biased region" description="Low complexity" evidence="2">
    <location>
        <begin position="353"/>
        <end position="367"/>
    </location>
</feature>
<feature type="coiled-coil region" evidence="1">
    <location>
        <begin position="172"/>
        <end position="234"/>
    </location>
</feature>
<protein>
    <submittedName>
        <fullName evidence="3">Uncharacterized protein</fullName>
    </submittedName>
</protein>
<feature type="compositionally biased region" description="Polar residues" evidence="2">
    <location>
        <begin position="317"/>
        <end position="328"/>
    </location>
</feature>
<dbReference type="Proteomes" id="UP001152795">
    <property type="component" value="Unassembled WGS sequence"/>
</dbReference>
<gene>
    <name evidence="3" type="ORF">PACLA_8A079050</name>
</gene>
<sequence length="561" mass="63214">RKRQRPHETSVLIPNGEQGHRRNCRSCRSRAGKVNGNLLANDVDVTSNNIFNEQFCLAVSTPARVLKPIDRGEAAKELRNCHWEHEEAISNLESTKASSEPTNENLHRGLPILHTAKKSHSPSGSIDKSNNGASEIRLLKSKLEKFADNVTTKLTDLAYKLNSIKENRPYSIAVLENVIEELKKEKVDLCKANDELRKHNTSMTYTITELSISNKNLENEKSSLLTALQLIQNDYNQSSIKSNTTEKPWNIVNNHKPNQIQLKSSHNSTTYMPVVKPPINRNVINCSSVNRYEILSDSDLAASAKNEEPILTHDEPTMQQEKVNTNKSATKKPIASSKKTRKIASPSNVPDNSASAKQSQASSEPSATPVRSTKAKRNTDLLAQPWEQIVLESYTDSMWALWKKLFLEVLDKHAPVQRIKKRKSGVPWLTGEIKKIIFERDKLKHEAMVTGSRAAWDKYKSTRNKVNIALRQAKTDYFRTKISNQNNNPKEAWKKSIINLLGRSPGNTVVNELKFNDTKITSPEEIANTFINIYFTDIGPNLASSIDDTDITFDRFVKPAT</sequence>
<feature type="region of interest" description="Disordered" evidence="2">
    <location>
        <begin position="308"/>
        <end position="376"/>
    </location>
</feature>